<proteinExistence type="predicted"/>
<feature type="transmembrane region" description="Helical" evidence="1">
    <location>
        <begin position="108"/>
        <end position="127"/>
    </location>
</feature>
<feature type="transmembrane region" description="Helical" evidence="1">
    <location>
        <begin position="147"/>
        <end position="166"/>
    </location>
</feature>
<dbReference type="RefSeq" id="WP_121978026.1">
    <property type="nucleotide sequence ID" value="NZ_JBHTLH010000019.1"/>
</dbReference>
<dbReference type="InterPro" id="IPR021697">
    <property type="entry name" value="DUF3278"/>
</dbReference>
<reference evidence="3" key="1">
    <citation type="journal article" date="2019" name="Int. J. Syst. Evol. Microbiol.">
        <title>The Global Catalogue of Microorganisms (GCM) 10K type strain sequencing project: providing services to taxonomists for standard genome sequencing and annotation.</title>
        <authorList>
            <consortium name="The Broad Institute Genomics Platform"/>
            <consortium name="The Broad Institute Genome Sequencing Center for Infectious Disease"/>
            <person name="Wu L."/>
            <person name="Ma J."/>
        </authorList>
    </citation>
    <scope>NUCLEOTIDE SEQUENCE [LARGE SCALE GENOMIC DNA]</scope>
    <source>
        <strain evidence="3">CCUG 71848</strain>
    </source>
</reference>
<name>A0ABW3PS67_9LACO</name>
<evidence type="ECO:0000313" key="2">
    <source>
        <dbReference type="EMBL" id="MFD1125100.1"/>
    </source>
</evidence>
<keyword evidence="1" id="KW-0812">Transmembrane</keyword>
<sequence length="176" mass="20521">MQQKESLWEKIIRRFYGIDSPLNDYQRKQVNRIGNNAFLISFGYMLVSNIVMAFLATTHPLNVLISFIFINILFTLILTAGYILPATNKLHLNDKEVSPENYPQVLKGIRWWAIKAGIEFGIYMWFVQRGLDWFFDGISFTQGLQSFHSYWTVILAGIIFGLGMYVSKKLRLKKRI</sequence>
<keyword evidence="1" id="KW-0472">Membrane</keyword>
<keyword evidence="1" id="KW-1133">Transmembrane helix</keyword>
<keyword evidence="3" id="KW-1185">Reference proteome</keyword>
<evidence type="ECO:0000256" key="1">
    <source>
        <dbReference type="SAM" id="Phobius"/>
    </source>
</evidence>
<protein>
    <submittedName>
        <fullName evidence="2">DUF3278 domain-containing protein</fullName>
    </submittedName>
</protein>
<organism evidence="2 3">
    <name type="scientific">Lentilactobacillus raoultii</name>
    <dbReference type="NCBI Taxonomy" id="1987503"/>
    <lineage>
        <taxon>Bacteria</taxon>
        <taxon>Bacillati</taxon>
        <taxon>Bacillota</taxon>
        <taxon>Bacilli</taxon>
        <taxon>Lactobacillales</taxon>
        <taxon>Lactobacillaceae</taxon>
        <taxon>Lentilactobacillus</taxon>
    </lineage>
</organism>
<gene>
    <name evidence="2" type="ORF">ACFQ22_07005</name>
</gene>
<comment type="caution">
    <text evidence="2">The sequence shown here is derived from an EMBL/GenBank/DDBJ whole genome shotgun (WGS) entry which is preliminary data.</text>
</comment>
<feature type="transmembrane region" description="Helical" evidence="1">
    <location>
        <begin position="63"/>
        <end position="87"/>
    </location>
</feature>
<accession>A0ABW3PS67</accession>
<dbReference type="Pfam" id="PF11683">
    <property type="entry name" value="DUF3278"/>
    <property type="match status" value="1"/>
</dbReference>
<evidence type="ECO:0000313" key="3">
    <source>
        <dbReference type="Proteomes" id="UP001597156"/>
    </source>
</evidence>
<dbReference type="EMBL" id="JBHTLH010000019">
    <property type="protein sequence ID" value="MFD1125100.1"/>
    <property type="molecule type" value="Genomic_DNA"/>
</dbReference>
<feature type="transmembrane region" description="Helical" evidence="1">
    <location>
        <begin position="37"/>
        <end position="57"/>
    </location>
</feature>
<dbReference type="Proteomes" id="UP001597156">
    <property type="component" value="Unassembled WGS sequence"/>
</dbReference>